<accession>A0A4P6EUF2</accession>
<dbReference type="PANTHER" id="PTHR40047:SF1">
    <property type="entry name" value="UPF0703 PROTEIN YCGQ"/>
    <property type="match status" value="1"/>
</dbReference>
<proteinExistence type="predicted"/>
<dbReference type="Pfam" id="PF21537">
    <property type="entry name" value="DUF1980_C"/>
    <property type="match status" value="1"/>
</dbReference>
<evidence type="ECO:0000313" key="4">
    <source>
        <dbReference type="EMBL" id="QAY66564.1"/>
    </source>
</evidence>
<dbReference type="PANTHER" id="PTHR40047">
    <property type="entry name" value="UPF0703 PROTEIN YCGQ"/>
    <property type="match status" value="1"/>
</dbReference>
<evidence type="ECO:0000259" key="3">
    <source>
        <dbReference type="Pfam" id="PF21537"/>
    </source>
</evidence>
<keyword evidence="1" id="KW-1133">Transmembrane helix</keyword>
<keyword evidence="1" id="KW-0812">Transmembrane</keyword>
<organism evidence="4 5">
    <name type="scientific">Paenibacillus protaetiae</name>
    <dbReference type="NCBI Taxonomy" id="2509456"/>
    <lineage>
        <taxon>Bacteria</taxon>
        <taxon>Bacillati</taxon>
        <taxon>Bacillota</taxon>
        <taxon>Bacilli</taxon>
        <taxon>Bacillales</taxon>
        <taxon>Paenibacillaceae</taxon>
        <taxon>Paenibacillus</taxon>
    </lineage>
</organism>
<keyword evidence="5" id="KW-1185">Reference proteome</keyword>
<sequence>MKGKIDMKKSGIAPLLHNLIRLAILLGLTAYIVYLSATGQILLFIAPQLVKYVDLAAVCMALFMLGQLYLLFRSFKVPAAACACRSEHDHGHDEGHGHSHEPTGSPVKNGLIYGLFILPVLLGLLLPNEAFAGSLAHNKGMNLGVFTGGGMPADLAQVDPAENSDLKELFRSDTYNRDYAKLGMLLYKQDEIVMSDEWFIEKLQAMNTFVDNFQGKTLQIRGFVYRENELAANQLIIGRMAMTHCIADISPYGIIAEADNAASYANDTWLTLTGTIASTTYHGQKVIKLMIQSAEPADSPDIPYIYPDWDFGKKLK</sequence>
<dbReference type="AlphaFoldDB" id="A0A4P6EUF2"/>
<feature type="transmembrane region" description="Helical" evidence="1">
    <location>
        <begin position="20"/>
        <end position="46"/>
    </location>
</feature>
<protein>
    <submittedName>
        <fullName evidence="4">TIGR03943 family protein</fullName>
    </submittedName>
</protein>
<dbReference type="InterPro" id="IPR048447">
    <property type="entry name" value="DUF1980_C"/>
</dbReference>
<gene>
    <name evidence="4" type="ORF">ET464_09270</name>
</gene>
<dbReference type="KEGG" id="pprt:ET464_09270"/>
<evidence type="ECO:0000256" key="1">
    <source>
        <dbReference type="SAM" id="Phobius"/>
    </source>
</evidence>
<dbReference type="OrthoDB" id="9770408at2"/>
<dbReference type="InterPro" id="IPR052955">
    <property type="entry name" value="UPF0703_membrane_permease"/>
</dbReference>
<evidence type="ECO:0000313" key="5">
    <source>
        <dbReference type="Proteomes" id="UP000293568"/>
    </source>
</evidence>
<reference evidence="4 5" key="1">
    <citation type="submission" date="2019-01" db="EMBL/GenBank/DDBJ databases">
        <title>Genome sequencing of strain FW100M-2.</title>
        <authorList>
            <person name="Heo J."/>
            <person name="Kim S.-J."/>
            <person name="Kim J.-S."/>
            <person name="Hong S.-B."/>
            <person name="Kwon S.-W."/>
        </authorList>
    </citation>
    <scope>NUCLEOTIDE SEQUENCE [LARGE SCALE GENOMIC DNA]</scope>
    <source>
        <strain evidence="4 5">FW100M-2</strain>
    </source>
</reference>
<keyword evidence="1" id="KW-0472">Membrane</keyword>
<dbReference type="NCBIfam" id="TIGR03943">
    <property type="entry name" value="TIGR03943 family putative permease subunit"/>
    <property type="match status" value="1"/>
</dbReference>
<dbReference type="InterPro" id="IPR015402">
    <property type="entry name" value="DUF1980"/>
</dbReference>
<name>A0A4P6EUF2_9BACL</name>
<feature type="domain" description="DUF1980" evidence="2">
    <location>
        <begin position="20"/>
        <end position="142"/>
    </location>
</feature>
<feature type="transmembrane region" description="Helical" evidence="1">
    <location>
        <begin position="52"/>
        <end position="72"/>
    </location>
</feature>
<evidence type="ECO:0000259" key="2">
    <source>
        <dbReference type="Pfam" id="PF09323"/>
    </source>
</evidence>
<feature type="domain" description="DUF1980" evidence="3">
    <location>
        <begin position="170"/>
        <end position="307"/>
    </location>
</feature>
<dbReference type="Pfam" id="PF09323">
    <property type="entry name" value="DUF1980"/>
    <property type="match status" value="1"/>
</dbReference>
<dbReference type="InterPro" id="IPR048493">
    <property type="entry name" value="DUF1980_N"/>
</dbReference>
<dbReference type="Proteomes" id="UP000293568">
    <property type="component" value="Chromosome"/>
</dbReference>
<dbReference type="EMBL" id="CP035492">
    <property type="protein sequence ID" value="QAY66564.1"/>
    <property type="molecule type" value="Genomic_DNA"/>
</dbReference>
<feature type="transmembrane region" description="Helical" evidence="1">
    <location>
        <begin position="110"/>
        <end position="127"/>
    </location>
</feature>